<feature type="domain" description="Thiolase C-terminal" evidence="2">
    <location>
        <begin position="238"/>
        <end position="381"/>
    </location>
</feature>
<dbReference type="PIRSF" id="PIRSF000429">
    <property type="entry name" value="Ac-CoA_Ac_transf"/>
    <property type="match status" value="1"/>
</dbReference>
<dbReference type="InterPro" id="IPR055140">
    <property type="entry name" value="Thiolase_C_2"/>
</dbReference>
<keyword evidence="3" id="KW-0808">Transferase</keyword>
<gene>
    <name evidence="4" type="ORF">GA0071312_0586</name>
    <name evidence="3" type="ORF">HLUCCO17_03550</name>
</gene>
<dbReference type="Proteomes" id="UP000182800">
    <property type="component" value="Unassembled WGS sequence"/>
</dbReference>
<comment type="caution">
    <text evidence="3">The sequence shown here is derived from an EMBL/GenBank/DDBJ whole genome shotgun (WGS) entry which is preliminary data.</text>
</comment>
<keyword evidence="6" id="KW-1185">Reference proteome</keyword>
<proteinExistence type="predicted"/>
<dbReference type="Pfam" id="PF00108">
    <property type="entry name" value="Thiolase_N"/>
    <property type="match status" value="1"/>
</dbReference>
<dbReference type="EMBL" id="FMBM01000001">
    <property type="protein sequence ID" value="SCC78954.1"/>
    <property type="molecule type" value="Genomic_DNA"/>
</dbReference>
<dbReference type="CDD" id="cd00829">
    <property type="entry name" value="SCP-x_thiolase"/>
    <property type="match status" value="1"/>
</dbReference>
<name>A0A0P7XAH1_9HYPH</name>
<protein>
    <submittedName>
        <fullName evidence="3">Acetyl-CoA acetyltransferase</fullName>
    </submittedName>
</protein>
<evidence type="ECO:0000259" key="2">
    <source>
        <dbReference type="Pfam" id="PF22691"/>
    </source>
</evidence>
<dbReference type="STRING" id="1653334.GA0071312_0586"/>
<dbReference type="PATRIC" id="fig|1653334.4.peg.3318"/>
<dbReference type="Pfam" id="PF22691">
    <property type="entry name" value="Thiolase_C_1"/>
    <property type="match status" value="1"/>
</dbReference>
<feature type="domain" description="Thiolase N-terminal" evidence="1">
    <location>
        <begin position="16"/>
        <end position="223"/>
    </location>
</feature>
<organism evidence="3 5">
    <name type="scientific">Saliniramus fredricksonii</name>
    <dbReference type="NCBI Taxonomy" id="1653334"/>
    <lineage>
        <taxon>Bacteria</taxon>
        <taxon>Pseudomonadati</taxon>
        <taxon>Pseudomonadota</taxon>
        <taxon>Alphaproteobacteria</taxon>
        <taxon>Hyphomicrobiales</taxon>
        <taxon>Salinarimonadaceae</taxon>
        <taxon>Saliniramus</taxon>
    </lineage>
</organism>
<dbReference type="PANTHER" id="PTHR42870">
    <property type="entry name" value="ACETYL-COA C-ACETYLTRANSFERASE"/>
    <property type="match status" value="1"/>
</dbReference>
<reference evidence="4 6" key="2">
    <citation type="submission" date="2016-08" db="EMBL/GenBank/DDBJ databases">
        <authorList>
            <person name="Varghese N."/>
            <person name="Submissions Spin"/>
        </authorList>
    </citation>
    <scope>NUCLEOTIDE SEQUENCE [LARGE SCALE GENOMIC DNA]</scope>
    <source>
        <strain evidence="4 6">HL-109</strain>
    </source>
</reference>
<dbReference type="RefSeq" id="WP_074443541.1">
    <property type="nucleotide sequence ID" value="NZ_FMBM01000001.1"/>
</dbReference>
<dbReference type="Proteomes" id="UP000050497">
    <property type="component" value="Unassembled WGS sequence"/>
</dbReference>
<evidence type="ECO:0000313" key="3">
    <source>
        <dbReference type="EMBL" id="KPQ12254.1"/>
    </source>
</evidence>
<dbReference type="InterPro" id="IPR020616">
    <property type="entry name" value="Thiolase_N"/>
</dbReference>
<dbReference type="OrthoDB" id="9790314at2"/>
<evidence type="ECO:0000313" key="6">
    <source>
        <dbReference type="Proteomes" id="UP000182800"/>
    </source>
</evidence>
<evidence type="ECO:0000313" key="5">
    <source>
        <dbReference type="Proteomes" id="UP000050497"/>
    </source>
</evidence>
<dbReference type="InterPro" id="IPR016039">
    <property type="entry name" value="Thiolase-like"/>
</dbReference>
<dbReference type="GO" id="GO:0003988">
    <property type="term" value="F:acetyl-CoA C-acyltransferase activity"/>
    <property type="evidence" value="ECO:0007669"/>
    <property type="project" value="UniProtKB-ARBA"/>
</dbReference>
<dbReference type="PANTHER" id="PTHR42870:SF1">
    <property type="entry name" value="NON-SPECIFIC LIPID-TRANSFER PROTEIN-LIKE 2"/>
    <property type="match status" value="1"/>
</dbReference>
<dbReference type="InterPro" id="IPR002155">
    <property type="entry name" value="Thiolase"/>
</dbReference>
<dbReference type="AlphaFoldDB" id="A0A0P7XAH1"/>
<dbReference type="Gene3D" id="3.40.47.10">
    <property type="match status" value="1"/>
</dbReference>
<accession>A0A0P7XAH1</accession>
<dbReference type="EMBL" id="LJSX01000003">
    <property type="protein sequence ID" value="KPQ12254.1"/>
    <property type="molecule type" value="Genomic_DNA"/>
</dbReference>
<reference evidence="3 5" key="1">
    <citation type="submission" date="2015-09" db="EMBL/GenBank/DDBJ databases">
        <title>Identification and resolution of microdiversity through metagenomic sequencing of parallel consortia.</title>
        <authorList>
            <person name="Nelson W.C."/>
            <person name="Romine M.F."/>
            <person name="Lindemann S.R."/>
        </authorList>
    </citation>
    <scope>NUCLEOTIDE SEQUENCE [LARGE SCALE GENOMIC DNA]</scope>
    <source>
        <strain evidence="3">HL-109</strain>
    </source>
</reference>
<evidence type="ECO:0000313" key="4">
    <source>
        <dbReference type="EMBL" id="SCC78954.1"/>
    </source>
</evidence>
<evidence type="ECO:0000259" key="1">
    <source>
        <dbReference type="Pfam" id="PF00108"/>
    </source>
</evidence>
<sequence length="383" mass="39422">MADARPAAFIQGIGSTRFGRLEGTDTLSLMSEAAEAAVRDAGTARPAIDAVLTGYSTAMPHLMLATLFAEHFGVRPIYCHGVQVGGATGAALVMLARMLVESGTAERVLVVAGENRLTAPGGREGAISTLAQVGHALHEVPYGATIPAYYALLASQYMAAYGVCEEDLAEFAVLMRDNAATHPDAHLTKPVTVADVLASRTIATPLKLLDCCPISDGAVALVIGKVAGEGAVRIAGAGQAHQHQHISAATDVSDYGARHAAQRAFAQAGIRPDQVDILGIYDSFTITLCVLLEEIGFSLRGKAAADLRAGLYGRDGGLPLNPHGGLLSFGHSGVAGGLAHIAEIARQIGGKAGDRQLAGKSRGFVHADGGVLSSHVSLVLQGE</sequence>
<dbReference type="SUPFAM" id="SSF53901">
    <property type="entry name" value="Thiolase-like"/>
    <property type="match status" value="2"/>
</dbReference>